<sequence length="89" mass="10098">MDDFGFRLGKRLAHLGRQNAREIVAVFEDQLVPLLQGIGALARGETRPTFSRGVSPVDRYGDIRYLHVGKLCQKFTGGGVQSVRRRLWW</sequence>
<reference evidence="1 2" key="1">
    <citation type="submission" date="2015-10" db="EMBL/GenBank/DDBJ databases">
        <title>Genomic differences between typical nodule nitrogen-fixing rhizobial strains and those coming from bean seeds.</title>
        <authorList>
            <person name="Peralta H."/>
            <person name="Aguilar-Vera A."/>
            <person name="Diaz R."/>
            <person name="Mora Y."/>
            <person name="Martinez-Batallar G."/>
            <person name="Salazar E."/>
            <person name="Vargas-Lagunas C."/>
            <person name="Encarnacion S."/>
            <person name="Girard L."/>
            <person name="Mora J."/>
        </authorList>
    </citation>
    <scope>NUCLEOTIDE SEQUENCE [LARGE SCALE GENOMIC DNA]</scope>
    <source>
        <strain evidence="1 2">CFNEI 73</strain>
        <plasmid evidence="1 2">B</plasmid>
    </source>
</reference>
<accession>A0A1L3LU17</accession>
<protein>
    <submittedName>
        <fullName evidence="1">Uncharacterized protein</fullName>
    </submittedName>
</protein>
<name>A0A1L3LU17_9HYPH</name>
<dbReference type="KEGG" id="same:SAMCFNEI73_pB0371"/>
<gene>
    <name evidence="1" type="ORF">SAMCFNEI73_pB0371</name>
</gene>
<dbReference type="Proteomes" id="UP000182306">
    <property type="component" value="Plasmid B"/>
</dbReference>
<organism evidence="1 2">
    <name type="scientific">Sinorhizobium americanum</name>
    <dbReference type="NCBI Taxonomy" id="194963"/>
    <lineage>
        <taxon>Bacteria</taxon>
        <taxon>Pseudomonadati</taxon>
        <taxon>Pseudomonadota</taxon>
        <taxon>Alphaproteobacteria</taxon>
        <taxon>Hyphomicrobiales</taxon>
        <taxon>Rhizobiaceae</taxon>
        <taxon>Sinorhizobium/Ensifer group</taxon>
        <taxon>Sinorhizobium</taxon>
    </lineage>
</organism>
<evidence type="ECO:0000313" key="2">
    <source>
        <dbReference type="Proteomes" id="UP000182306"/>
    </source>
</evidence>
<proteinExistence type="predicted"/>
<keyword evidence="1" id="KW-0614">Plasmid</keyword>
<dbReference type="AlphaFoldDB" id="A0A1L3LU17"/>
<geneLocation type="plasmid" evidence="1 2">
    <name>B</name>
</geneLocation>
<keyword evidence="2" id="KW-1185">Reference proteome</keyword>
<evidence type="ECO:0000313" key="1">
    <source>
        <dbReference type="EMBL" id="APG93567.1"/>
    </source>
</evidence>
<dbReference type="EMBL" id="CP013109">
    <property type="protein sequence ID" value="APG93567.1"/>
    <property type="molecule type" value="Genomic_DNA"/>
</dbReference>